<evidence type="ECO:0000313" key="1">
    <source>
        <dbReference type="EMBL" id="CAH0416148.1"/>
    </source>
</evidence>
<keyword evidence="2" id="KW-1185">Reference proteome</keyword>
<proteinExistence type="predicted"/>
<sequence>MAVRLAATSNFERLLAEKYKGANAISSLSMCPISCAN</sequence>
<reference evidence="1 2" key="1">
    <citation type="submission" date="2021-11" db="EMBL/GenBank/DDBJ databases">
        <authorList>
            <person name="Depoorter E."/>
        </authorList>
    </citation>
    <scope>NUCLEOTIDE SEQUENCE [LARGE SCALE GENOMIC DNA]</scope>
    <source>
        <strain evidence="1 2">LMG 24289</strain>
    </source>
</reference>
<evidence type="ECO:0000313" key="2">
    <source>
        <dbReference type="Proteomes" id="UP000789707"/>
    </source>
</evidence>
<accession>A0ABM8Z496</accession>
<organism evidence="1 2">
    <name type="scientific">Periweissella fabaria</name>
    <dbReference type="NCBI Taxonomy" id="546157"/>
    <lineage>
        <taxon>Bacteria</taxon>
        <taxon>Bacillati</taxon>
        <taxon>Bacillota</taxon>
        <taxon>Bacilli</taxon>
        <taxon>Lactobacillales</taxon>
        <taxon>Lactobacillaceae</taxon>
        <taxon>Periweissella</taxon>
    </lineage>
</organism>
<protein>
    <submittedName>
        <fullName evidence="1">Uncharacterized protein</fullName>
    </submittedName>
</protein>
<gene>
    <name evidence="1" type="ORF">WFA24289_00447</name>
</gene>
<name>A0ABM8Z496_9LACO</name>
<comment type="caution">
    <text evidence="1">The sequence shown here is derived from an EMBL/GenBank/DDBJ whole genome shotgun (WGS) entry which is preliminary data.</text>
</comment>
<dbReference type="EMBL" id="CAKKNS010000001">
    <property type="protein sequence ID" value="CAH0416148.1"/>
    <property type="molecule type" value="Genomic_DNA"/>
</dbReference>
<dbReference type="Proteomes" id="UP000789707">
    <property type="component" value="Unassembled WGS sequence"/>
</dbReference>